<organism evidence="1 2">
    <name type="scientific">Nyssa sinensis</name>
    <dbReference type="NCBI Taxonomy" id="561372"/>
    <lineage>
        <taxon>Eukaryota</taxon>
        <taxon>Viridiplantae</taxon>
        <taxon>Streptophyta</taxon>
        <taxon>Embryophyta</taxon>
        <taxon>Tracheophyta</taxon>
        <taxon>Spermatophyta</taxon>
        <taxon>Magnoliopsida</taxon>
        <taxon>eudicotyledons</taxon>
        <taxon>Gunneridae</taxon>
        <taxon>Pentapetalae</taxon>
        <taxon>asterids</taxon>
        <taxon>Cornales</taxon>
        <taxon>Nyssaceae</taxon>
        <taxon>Nyssa</taxon>
    </lineage>
</organism>
<evidence type="ECO:0000313" key="1">
    <source>
        <dbReference type="EMBL" id="KAA8521538.1"/>
    </source>
</evidence>
<evidence type="ECO:0000313" key="2">
    <source>
        <dbReference type="Proteomes" id="UP000325577"/>
    </source>
</evidence>
<dbReference type="EMBL" id="CM018048">
    <property type="protein sequence ID" value="KAA8521538.1"/>
    <property type="molecule type" value="Genomic_DNA"/>
</dbReference>
<accession>A0A5J4ZV15</accession>
<dbReference type="PANTHER" id="PTHR37763:SF1">
    <property type="entry name" value="EXOSOME COMPLEX EXONUCLEASE"/>
    <property type="match status" value="1"/>
</dbReference>
<dbReference type="Proteomes" id="UP000325577">
    <property type="component" value="Linkage Group LG5"/>
</dbReference>
<dbReference type="AlphaFoldDB" id="A0A5J4ZV15"/>
<name>A0A5J4ZV15_9ASTE</name>
<sequence>MTQSTSKSREMELFTQNVMLYHCLEEPHEEPLPYEWYEKAFAKLTKLICLLKIVDLIDGRLVNINDHSIVVDGHLEHSMHTFTSLPRAFLGCLSVQEWSRMKRKLVCFTICPQITQHQIWTGASEAILNEVNGLKSEMDCLNGQLPSKGTKMGQQIVSSCLQFLDTAISYDPNFTSWMRLAPTKDIEVELCGGVYGSGDGNKLGLYMGKILKSDEENMVWSGVKQLERALGLFEFVWETAGMKGVLELQGHLWCIGVEYVVCAQD</sequence>
<dbReference type="PANTHER" id="PTHR37763">
    <property type="entry name" value="EXOSOME COMPLEX EXONUCLEASE"/>
    <property type="match status" value="1"/>
</dbReference>
<keyword evidence="2" id="KW-1185">Reference proteome</keyword>
<gene>
    <name evidence="1" type="ORF">F0562_012211</name>
</gene>
<proteinExistence type="predicted"/>
<dbReference type="OrthoDB" id="770241at2759"/>
<protein>
    <submittedName>
        <fullName evidence="1">Uncharacterized protein</fullName>
    </submittedName>
</protein>
<reference evidence="1 2" key="1">
    <citation type="submission" date="2019-09" db="EMBL/GenBank/DDBJ databases">
        <title>A chromosome-level genome assembly of the Chinese tupelo Nyssa sinensis.</title>
        <authorList>
            <person name="Yang X."/>
            <person name="Kang M."/>
            <person name="Yang Y."/>
            <person name="Xiong H."/>
            <person name="Wang M."/>
            <person name="Zhang Z."/>
            <person name="Wang Z."/>
            <person name="Wu H."/>
            <person name="Ma T."/>
            <person name="Liu J."/>
            <person name="Xi Z."/>
        </authorList>
    </citation>
    <scope>NUCLEOTIDE SEQUENCE [LARGE SCALE GENOMIC DNA]</scope>
    <source>
        <strain evidence="1">J267</strain>
        <tissue evidence="1">Leaf</tissue>
    </source>
</reference>